<accession>A0A1Z5R927</accession>
<evidence type="ECO:0000313" key="2">
    <source>
        <dbReference type="Proteomes" id="UP000000768"/>
    </source>
</evidence>
<reference evidence="2" key="2">
    <citation type="journal article" date="2018" name="Plant J.">
        <title>The Sorghum bicolor reference genome: improved assembly, gene annotations, a transcriptome atlas, and signatures of genome organization.</title>
        <authorList>
            <person name="McCormick R.F."/>
            <person name="Truong S.K."/>
            <person name="Sreedasyam A."/>
            <person name="Jenkins J."/>
            <person name="Shu S."/>
            <person name="Sims D."/>
            <person name="Kennedy M."/>
            <person name="Amirebrahimi M."/>
            <person name="Weers B.D."/>
            <person name="McKinley B."/>
            <person name="Mattison A."/>
            <person name="Morishige D.T."/>
            <person name="Grimwood J."/>
            <person name="Schmutz J."/>
            <person name="Mullet J.E."/>
        </authorList>
    </citation>
    <scope>NUCLEOTIDE SEQUENCE [LARGE SCALE GENOMIC DNA]</scope>
    <source>
        <strain evidence="2">cv. BTx623</strain>
    </source>
</reference>
<dbReference type="AlphaFoldDB" id="A0A1Z5R927"/>
<dbReference type="EMBL" id="CM000766">
    <property type="protein sequence ID" value="OQU80248.1"/>
    <property type="molecule type" value="Genomic_DNA"/>
</dbReference>
<organism evidence="1 2">
    <name type="scientific">Sorghum bicolor</name>
    <name type="common">Sorghum</name>
    <name type="synonym">Sorghum vulgare</name>
    <dbReference type="NCBI Taxonomy" id="4558"/>
    <lineage>
        <taxon>Eukaryota</taxon>
        <taxon>Viridiplantae</taxon>
        <taxon>Streptophyta</taxon>
        <taxon>Embryophyta</taxon>
        <taxon>Tracheophyta</taxon>
        <taxon>Spermatophyta</taxon>
        <taxon>Magnoliopsida</taxon>
        <taxon>Liliopsida</taxon>
        <taxon>Poales</taxon>
        <taxon>Poaceae</taxon>
        <taxon>PACMAD clade</taxon>
        <taxon>Panicoideae</taxon>
        <taxon>Andropogonodae</taxon>
        <taxon>Andropogoneae</taxon>
        <taxon>Sorghinae</taxon>
        <taxon>Sorghum</taxon>
    </lineage>
</organism>
<dbReference type="Gramene" id="OQU80248">
    <property type="protein sequence ID" value="OQU80248"/>
    <property type="gene ID" value="SORBI_3007G100032"/>
</dbReference>
<proteinExistence type="predicted"/>
<reference evidence="1 2" key="1">
    <citation type="journal article" date="2009" name="Nature">
        <title>The Sorghum bicolor genome and the diversification of grasses.</title>
        <authorList>
            <person name="Paterson A.H."/>
            <person name="Bowers J.E."/>
            <person name="Bruggmann R."/>
            <person name="Dubchak I."/>
            <person name="Grimwood J."/>
            <person name="Gundlach H."/>
            <person name="Haberer G."/>
            <person name="Hellsten U."/>
            <person name="Mitros T."/>
            <person name="Poliakov A."/>
            <person name="Schmutz J."/>
            <person name="Spannagl M."/>
            <person name="Tang H."/>
            <person name="Wang X."/>
            <person name="Wicker T."/>
            <person name="Bharti A.K."/>
            <person name="Chapman J."/>
            <person name="Feltus F.A."/>
            <person name="Gowik U."/>
            <person name="Grigoriev I.V."/>
            <person name="Lyons E."/>
            <person name="Maher C.A."/>
            <person name="Martis M."/>
            <person name="Narechania A."/>
            <person name="Otillar R.P."/>
            <person name="Penning B.W."/>
            <person name="Salamov A.A."/>
            <person name="Wang Y."/>
            <person name="Zhang L."/>
            <person name="Carpita N.C."/>
            <person name="Freeling M."/>
            <person name="Gingle A.R."/>
            <person name="Hash C.T."/>
            <person name="Keller B."/>
            <person name="Klein P."/>
            <person name="Kresovich S."/>
            <person name="McCann M.C."/>
            <person name="Ming R."/>
            <person name="Peterson D.G."/>
            <person name="Mehboob-ur-Rahman"/>
            <person name="Ware D."/>
            <person name="Westhoff P."/>
            <person name="Mayer K.F."/>
            <person name="Messing J."/>
            <person name="Rokhsar D.S."/>
        </authorList>
    </citation>
    <scope>NUCLEOTIDE SEQUENCE [LARGE SCALE GENOMIC DNA]</scope>
    <source>
        <strain evidence="2">cv. BTx623</strain>
    </source>
</reference>
<keyword evidence="2" id="KW-1185">Reference proteome</keyword>
<protein>
    <submittedName>
        <fullName evidence="1">Uncharacterized protein</fullName>
    </submittedName>
</protein>
<gene>
    <name evidence="1" type="ORF">SORBI_3007G100032</name>
</gene>
<dbReference type="InParanoid" id="A0A1Z5R927"/>
<dbReference type="Proteomes" id="UP000000768">
    <property type="component" value="Chromosome 7"/>
</dbReference>
<name>A0A1Z5R927_SORBI</name>
<sequence>MPSLRRGQEAVPTLSCLIIAWRAAPSPSRASPPTLPLLLSSLNSGLTELRNLGFPPLQVITKVQNGGKGYGMTENCWILSLEYLQKGHACLFKWSTCLRS</sequence>
<evidence type="ECO:0000313" key="1">
    <source>
        <dbReference type="EMBL" id="OQU80248.1"/>
    </source>
</evidence>